<feature type="compositionally biased region" description="Polar residues" evidence="1">
    <location>
        <begin position="41"/>
        <end position="50"/>
    </location>
</feature>
<feature type="compositionally biased region" description="Basic and acidic residues" evidence="1">
    <location>
        <begin position="51"/>
        <end position="67"/>
    </location>
</feature>
<feature type="compositionally biased region" description="Basic and acidic residues" evidence="1">
    <location>
        <begin position="12"/>
        <end position="22"/>
    </location>
</feature>
<gene>
    <name evidence="2" type="ORF">DM860_017974</name>
</gene>
<feature type="region of interest" description="Disordered" evidence="1">
    <location>
        <begin position="1"/>
        <end position="89"/>
    </location>
</feature>
<evidence type="ECO:0000256" key="1">
    <source>
        <dbReference type="SAM" id="MobiDB-lite"/>
    </source>
</evidence>
<dbReference type="EMBL" id="NQVE01000071">
    <property type="protein sequence ID" value="RAL50064.1"/>
    <property type="molecule type" value="Genomic_DNA"/>
</dbReference>
<protein>
    <submittedName>
        <fullName evidence="2">Uncharacterized protein</fullName>
    </submittedName>
</protein>
<keyword evidence="3" id="KW-1185">Reference proteome</keyword>
<dbReference type="Proteomes" id="UP000249390">
    <property type="component" value="Unassembled WGS sequence"/>
</dbReference>
<comment type="caution">
    <text evidence="2">The sequence shown here is derived from an EMBL/GenBank/DDBJ whole genome shotgun (WGS) entry which is preliminary data.</text>
</comment>
<organism evidence="2 3">
    <name type="scientific">Cuscuta australis</name>
    <dbReference type="NCBI Taxonomy" id="267555"/>
    <lineage>
        <taxon>Eukaryota</taxon>
        <taxon>Viridiplantae</taxon>
        <taxon>Streptophyta</taxon>
        <taxon>Embryophyta</taxon>
        <taxon>Tracheophyta</taxon>
        <taxon>Spermatophyta</taxon>
        <taxon>Magnoliopsida</taxon>
        <taxon>eudicotyledons</taxon>
        <taxon>Gunneridae</taxon>
        <taxon>Pentapetalae</taxon>
        <taxon>asterids</taxon>
        <taxon>lamiids</taxon>
        <taxon>Solanales</taxon>
        <taxon>Convolvulaceae</taxon>
        <taxon>Cuscuteae</taxon>
        <taxon>Cuscuta</taxon>
        <taxon>Cuscuta subgen. Grammica</taxon>
        <taxon>Cuscuta sect. Cleistogrammica</taxon>
    </lineage>
</organism>
<evidence type="ECO:0000313" key="3">
    <source>
        <dbReference type="Proteomes" id="UP000249390"/>
    </source>
</evidence>
<feature type="compositionally biased region" description="Polar residues" evidence="1">
    <location>
        <begin position="1"/>
        <end position="11"/>
    </location>
</feature>
<feature type="region of interest" description="Disordered" evidence="1">
    <location>
        <begin position="352"/>
        <end position="374"/>
    </location>
</feature>
<feature type="compositionally biased region" description="Basic and acidic residues" evidence="1">
    <location>
        <begin position="77"/>
        <end position="86"/>
    </location>
</feature>
<name>A0A328DWF2_9ASTE</name>
<feature type="compositionally biased region" description="Basic and acidic residues" evidence="1">
    <location>
        <begin position="352"/>
        <end position="367"/>
    </location>
</feature>
<dbReference type="AlphaFoldDB" id="A0A328DWF2"/>
<proteinExistence type="predicted"/>
<accession>A0A328DWF2</accession>
<evidence type="ECO:0000313" key="2">
    <source>
        <dbReference type="EMBL" id="RAL50064.1"/>
    </source>
</evidence>
<reference evidence="2 3" key="1">
    <citation type="submission" date="2018-06" db="EMBL/GenBank/DDBJ databases">
        <title>The Genome of Cuscuta australis (Dodder) Provides Insight into the Evolution of Plant Parasitism.</title>
        <authorList>
            <person name="Liu H."/>
        </authorList>
    </citation>
    <scope>NUCLEOTIDE SEQUENCE [LARGE SCALE GENOMIC DNA]</scope>
    <source>
        <strain evidence="3">cv. Yunnan</strain>
        <tissue evidence="2">Vines</tissue>
    </source>
</reference>
<sequence>MSDTKACTPKSLQERSNSRDEANDGLLQGGNSIPAAESPSELPSQNSDVQKINDNKEVTHGCRKEAAVHPSILPSRNLEEQGKGDGEDASVVHNKGVMICIDGQACTSIPSLISYKEETNNFGEEMDRHDLVAFNKNDDERLSLGMASLEPRTTVETNGSSDGPLELTKSGWAAPEWKCTEQTQSNPIKRNDTSAERAISLIESAGFPSTRASVDVEMVHKGDDQANKRSDEKIPDIIESAELGSSWHSDEHNIQRRSNIGDSNVSHTTTLQSILHSPNMQRSVSEEPKVVADELHLQEEGNAGEPNARADDMKLNEIKDAVFPPVGSCVKPTLRSSISVEDVNVLAREEAPNSVHDKDTRDTHGEKTFTSFDGSKFPHSEPVLELGFEGDIEEHVIVRVEGRFSVHIYKSSNQDLDMVGGLD</sequence>